<dbReference type="Proteomes" id="UP000236220">
    <property type="component" value="Unassembled WGS sequence"/>
</dbReference>
<name>A0A2K1Q2B0_9GAMM</name>
<evidence type="ECO:0000313" key="3">
    <source>
        <dbReference type="EMBL" id="PNS09169.1"/>
    </source>
</evidence>
<keyword evidence="2" id="KW-0732">Signal</keyword>
<organism evidence="3 4">
    <name type="scientific">Solilutibacter silvestris</name>
    <dbReference type="NCBI Taxonomy" id="1645665"/>
    <lineage>
        <taxon>Bacteria</taxon>
        <taxon>Pseudomonadati</taxon>
        <taxon>Pseudomonadota</taxon>
        <taxon>Gammaproteobacteria</taxon>
        <taxon>Lysobacterales</taxon>
        <taxon>Lysobacteraceae</taxon>
        <taxon>Solilutibacter</taxon>
    </lineage>
</organism>
<dbReference type="RefSeq" id="WP_103074977.1">
    <property type="nucleotide sequence ID" value="NZ_NPZB01000001.1"/>
</dbReference>
<protein>
    <submittedName>
        <fullName evidence="3">Uncharacterized protein</fullName>
    </submittedName>
</protein>
<feature type="compositionally biased region" description="Polar residues" evidence="1">
    <location>
        <begin position="204"/>
        <end position="219"/>
    </location>
</feature>
<reference evidence="3 4" key="1">
    <citation type="submission" date="2017-08" db="EMBL/GenBank/DDBJ databases">
        <title>Lysobacter sylvestris genome.</title>
        <authorList>
            <person name="Zhang D.-C."/>
            <person name="Albuquerque L."/>
            <person name="Franca L."/>
            <person name="Froufe H.J.C."/>
            <person name="Barroso C."/>
            <person name="Egas C."/>
            <person name="Da Costa M."/>
            <person name="Margesin R."/>
        </authorList>
    </citation>
    <scope>NUCLEOTIDE SEQUENCE [LARGE SCALE GENOMIC DNA]</scope>
    <source>
        <strain evidence="3 4">AM20-91</strain>
    </source>
</reference>
<evidence type="ECO:0000313" key="4">
    <source>
        <dbReference type="Proteomes" id="UP000236220"/>
    </source>
</evidence>
<dbReference type="EMBL" id="NPZB01000001">
    <property type="protein sequence ID" value="PNS09169.1"/>
    <property type="molecule type" value="Genomic_DNA"/>
</dbReference>
<keyword evidence="4" id="KW-1185">Reference proteome</keyword>
<comment type="caution">
    <text evidence="3">The sequence shown here is derived from an EMBL/GenBank/DDBJ whole genome shotgun (WGS) entry which is preliminary data.</text>
</comment>
<accession>A0A2K1Q2B0</accession>
<dbReference type="OrthoDB" id="5393649at2"/>
<gene>
    <name evidence="3" type="ORF">Lysil_0798</name>
</gene>
<feature type="region of interest" description="Disordered" evidence="1">
    <location>
        <begin position="177"/>
        <end position="219"/>
    </location>
</feature>
<evidence type="ECO:0000256" key="1">
    <source>
        <dbReference type="SAM" id="MobiDB-lite"/>
    </source>
</evidence>
<evidence type="ECO:0000256" key="2">
    <source>
        <dbReference type="SAM" id="SignalP"/>
    </source>
</evidence>
<sequence>MPRLVPLSCACLLALVPLAFTPSVAHAGDWIDLSVTDRDSGSTLPEYRHRGDTWVPGTPGHRYSVRLTNTSGERLLVVLSVDGVNAISGQTATTEQSGYVLEPGQSAEIDGWRKSMQRVAQFVFTDVGDSYAARTGRPDNIGVIGAAVFRERHVRPLPPPITLPMPRPYDNAAKARGEMSSSDAAAPMAESRSAVPQRIGTGHGDSQWSPVDSTTFRRASNRPTEVVSVRYNDIAALRRIGVIPTWRAPINRRPQPFPGGFVPDPPRND</sequence>
<dbReference type="AlphaFoldDB" id="A0A2K1Q2B0"/>
<feature type="signal peptide" evidence="2">
    <location>
        <begin position="1"/>
        <end position="27"/>
    </location>
</feature>
<feature type="chain" id="PRO_5014350386" evidence="2">
    <location>
        <begin position="28"/>
        <end position="269"/>
    </location>
</feature>
<proteinExistence type="predicted"/>